<sequence>MENENITTAAPAEAETVDAEAVATVPTEAQEPAAAESEAKSAGEQEGGKDTEPAKPWKTEQNARFAEQRRRKEAEEAAFRALVDGVNNPDTGKPFADRGEWEAWKRKASIAARAQRAQIAPETYAKIVEQAREELKRSDPELQAQAQQLEQYKQRERENIFSNDLKAIRKAYPDEKAKSIEELGPQFVAMCASGISPLAAYEALRAEKARSVKQPPSMGEVRPKGSAGKEFFTREEVAAMNPTEVSKNYDRIRKSMEQWK</sequence>
<keyword evidence="3" id="KW-1185">Reference proteome</keyword>
<gene>
    <name evidence="2" type="ORF">H8S23_13760</name>
</gene>
<reference evidence="2" key="1">
    <citation type="submission" date="2020-08" db="EMBL/GenBank/DDBJ databases">
        <title>Genome public.</title>
        <authorList>
            <person name="Liu C."/>
            <person name="Sun Q."/>
        </authorList>
    </citation>
    <scope>NUCLEOTIDE SEQUENCE</scope>
    <source>
        <strain evidence="2">BX8</strain>
    </source>
</reference>
<feature type="compositionally biased region" description="Basic and acidic residues" evidence="1">
    <location>
        <begin position="37"/>
        <end position="58"/>
    </location>
</feature>
<evidence type="ECO:0008006" key="4">
    <source>
        <dbReference type="Google" id="ProtNLM"/>
    </source>
</evidence>
<evidence type="ECO:0000313" key="2">
    <source>
        <dbReference type="EMBL" id="MBC5582569.1"/>
    </source>
</evidence>
<accession>A0A923L2B3</accession>
<feature type="region of interest" description="Disordered" evidence="1">
    <location>
        <begin position="1"/>
        <end position="74"/>
    </location>
</feature>
<dbReference type="AlphaFoldDB" id="A0A923L2B3"/>
<evidence type="ECO:0000313" key="3">
    <source>
        <dbReference type="Proteomes" id="UP000659630"/>
    </source>
</evidence>
<proteinExistence type="predicted"/>
<feature type="compositionally biased region" description="Low complexity" evidence="1">
    <location>
        <begin position="7"/>
        <end position="36"/>
    </location>
</feature>
<dbReference type="Proteomes" id="UP000659630">
    <property type="component" value="Unassembled WGS sequence"/>
</dbReference>
<name>A0A923L2B3_9FIRM</name>
<protein>
    <recommendedName>
        <fullName evidence="4">DUF4355 domain-containing protein</fullName>
    </recommendedName>
</protein>
<dbReference type="RefSeq" id="WP_186888927.1">
    <property type="nucleotide sequence ID" value="NZ_JACONZ010000009.1"/>
</dbReference>
<dbReference type="EMBL" id="JACONZ010000009">
    <property type="protein sequence ID" value="MBC5582569.1"/>
    <property type="molecule type" value="Genomic_DNA"/>
</dbReference>
<feature type="region of interest" description="Disordered" evidence="1">
    <location>
        <begin position="209"/>
        <end position="229"/>
    </location>
</feature>
<comment type="caution">
    <text evidence="2">The sequence shown here is derived from an EMBL/GenBank/DDBJ whole genome shotgun (WGS) entry which is preliminary data.</text>
</comment>
<organism evidence="2 3">
    <name type="scientific">Anaerofilum hominis</name>
    <dbReference type="NCBI Taxonomy" id="2763016"/>
    <lineage>
        <taxon>Bacteria</taxon>
        <taxon>Bacillati</taxon>
        <taxon>Bacillota</taxon>
        <taxon>Clostridia</taxon>
        <taxon>Eubacteriales</taxon>
        <taxon>Oscillospiraceae</taxon>
        <taxon>Anaerofilum</taxon>
    </lineage>
</organism>
<evidence type="ECO:0000256" key="1">
    <source>
        <dbReference type="SAM" id="MobiDB-lite"/>
    </source>
</evidence>